<reference evidence="9" key="1">
    <citation type="submission" date="2021-01" db="EMBL/GenBank/DDBJ databases">
        <authorList>
            <person name="Corre E."/>
            <person name="Pelletier E."/>
            <person name="Niang G."/>
            <person name="Scheremetjew M."/>
            <person name="Finn R."/>
            <person name="Kale V."/>
            <person name="Holt S."/>
            <person name="Cochrane G."/>
            <person name="Meng A."/>
            <person name="Brown T."/>
            <person name="Cohen L."/>
        </authorList>
    </citation>
    <scope>NUCLEOTIDE SEQUENCE</scope>
    <source>
        <strain evidence="9">SAG 36.94</strain>
    </source>
</reference>
<evidence type="ECO:0000256" key="1">
    <source>
        <dbReference type="ARBA" id="ARBA00005591"/>
    </source>
</evidence>
<protein>
    <recommendedName>
        <fullName evidence="2">peptide-methionine (S)-S-oxide reductase</fullName>
        <ecNumber evidence="2">1.8.4.11</ecNumber>
    </recommendedName>
    <alternativeName>
        <fullName evidence="5">Peptide-methionine (S)-S-oxide reductase</fullName>
    </alternativeName>
    <alternativeName>
        <fullName evidence="4">Protein-methionine-S-oxide reductase</fullName>
    </alternativeName>
</protein>
<dbReference type="EC" id="1.8.4.11" evidence="2"/>
<dbReference type="HAMAP" id="MF_01401">
    <property type="entry name" value="MsrA"/>
    <property type="match status" value="1"/>
</dbReference>
<dbReference type="EMBL" id="HBGH01007054">
    <property type="protein sequence ID" value="CAD9231668.1"/>
    <property type="molecule type" value="Transcribed_RNA"/>
</dbReference>
<sequence>MIAFVVGSSLLSLRTTWKDIKVVADSGFEFGGKWSVVSGPRGVRGTRMVLGGLFGGKAGGQGAVSKMAIVPPETHHVLGTPMEADFAKEGLEMAMVGMGCFWGAERVFWQLPGVYTTAVGYSAGTTENPSYRDVCSGRTGHAEVVRVVFDPKKISYEQILARFWEKHDSRQLNRQGNDVGTQYRSGIYYYSDEQKKIAEASRDKFQSVLDGKGKIVTEIAPAATFYFAEDYHQQYLSKNPGGYCGLGGLPGVCYPAD</sequence>
<dbReference type="Gene3D" id="3.30.1060.10">
    <property type="entry name" value="Peptide methionine sulphoxide reductase MsrA"/>
    <property type="match status" value="1"/>
</dbReference>
<dbReference type="GO" id="GO:0034599">
    <property type="term" value="P:cellular response to oxidative stress"/>
    <property type="evidence" value="ECO:0007669"/>
    <property type="project" value="TreeGrafter"/>
</dbReference>
<evidence type="ECO:0000256" key="3">
    <source>
        <dbReference type="ARBA" id="ARBA00023002"/>
    </source>
</evidence>
<dbReference type="Pfam" id="PF01625">
    <property type="entry name" value="PMSR"/>
    <property type="match status" value="1"/>
</dbReference>
<dbReference type="InterPro" id="IPR002569">
    <property type="entry name" value="Met_Sox_Rdtase_MsrA_dom"/>
</dbReference>
<comment type="catalytic activity">
    <reaction evidence="7">
        <text>[thioredoxin]-disulfide + L-methionine + H2O = L-methionine (S)-S-oxide + [thioredoxin]-dithiol</text>
        <dbReference type="Rhea" id="RHEA:19993"/>
        <dbReference type="Rhea" id="RHEA-COMP:10698"/>
        <dbReference type="Rhea" id="RHEA-COMP:10700"/>
        <dbReference type="ChEBI" id="CHEBI:15377"/>
        <dbReference type="ChEBI" id="CHEBI:29950"/>
        <dbReference type="ChEBI" id="CHEBI:50058"/>
        <dbReference type="ChEBI" id="CHEBI:57844"/>
        <dbReference type="ChEBI" id="CHEBI:58772"/>
        <dbReference type="EC" id="1.8.4.11"/>
    </reaction>
</comment>
<dbReference type="InterPro" id="IPR050162">
    <property type="entry name" value="MsrA_MetSO_reductase"/>
</dbReference>
<evidence type="ECO:0000256" key="2">
    <source>
        <dbReference type="ARBA" id="ARBA00012502"/>
    </source>
</evidence>
<evidence type="ECO:0000256" key="6">
    <source>
        <dbReference type="ARBA" id="ARBA00047806"/>
    </source>
</evidence>
<evidence type="ECO:0000256" key="5">
    <source>
        <dbReference type="ARBA" id="ARBA00030643"/>
    </source>
</evidence>
<keyword evidence="3" id="KW-0560">Oxidoreductase</keyword>
<feature type="domain" description="Peptide methionine sulphoxide reductase MsrA" evidence="8">
    <location>
        <begin position="94"/>
        <end position="244"/>
    </location>
</feature>
<comment type="catalytic activity">
    <reaction evidence="6">
        <text>L-methionyl-[protein] + [thioredoxin]-disulfide + H2O = L-methionyl-(S)-S-oxide-[protein] + [thioredoxin]-dithiol</text>
        <dbReference type="Rhea" id="RHEA:14217"/>
        <dbReference type="Rhea" id="RHEA-COMP:10698"/>
        <dbReference type="Rhea" id="RHEA-COMP:10700"/>
        <dbReference type="Rhea" id="RHEA-COMP:12313"/>
        <dbReference type="Rhea" id="RHEA-COMP:12315"/>
        <dbReference type="ChEBI" id="CHEBI:15377"/>
        <dbReference type="ChEBI" id="CHEBI:16044"/>
        <dbReference type="ChEBI" id="CHEBI:29950"/>
        <dbReference type="ChEBI" id="CHEBI:44120"/>
        <dbReference type="ChEBI" id="CHEBI:50058"/>
        <dbReference type="EC" id="1.8.4.11"/>
    </reaction>
</comment>
<evidence type="ECO:0000313" key="9">
    <source>
        <dbReference type="EMBL" id="CAD9231668.1"/>
    </source>
</evidence>
<dbReference type="NCBIfam" id="TIGR00401">
    <property type="entry name" value="msrA"/>
    <property type="match status" value="1"/>
</dbReference>
<proteinExistence type="inferred from homology"/>
<dbReference type="PANTHER" id="PTHR42799:SF2">
    <property type="entry name" value="MITOCHONDRIAL PEPTIDE METHIONINE SULFOXIDE REDUCTASE"/>
    <property type="match status" value="1"/>
</dbReference>
<organism evidence="9">
    <name type="scientific">Compsopogon caeruleus</name>
    <dbReference type="NCBI Taxonomy" id="31354"/>
    <lineage>
        <taxon>Eukaryota</taxon>
        <taxon>Rhodophyta</taxon>
        <taxon>Compsopogonophyceae</taxon>
        <taxon>Compsopogonales</taxon>
        <taxon>Compsopogonaceae</taxon>
        <taxon>Compsopogon</taxon>
    </lineage>
</organism>
<dbReference type="PANTHER" id="PTHR42799">
    <property type="entry name" value="MITOCHONDRIAL PEPTIDE METHIONINE SULFOXIDE REDUCTASE"/>
    <property type="match status" value="1"/>
</dbReference>
<name>A0A7S1TCB2_9RHOD</name>
<dbReference type="InterPro" id="IPR036509">
    <property type="entry name" value="Met_Sox_Rdtase_MsrA_sf"/>
</dbReference>
<dbReference type="AlphaFoldDB" id="A0A7S1TCB2"/>
<evidence type="ECO:0000259" key="8">
    <source>
        <dbReference type="Pfam" id="PF01625"/>
    </source>
</evidence>
<evidence type="ECO:0000256" key="4">
    <source>
        <dbReference type="ARBA" id="ARBA00030273"/>
    </source>
</evidence>
<dbReference type="GO" id="GO:0008113">
    <property type="term" value="F:peptide-methionine (S)-S-oxide reductase activity"/>
    <property type="evidence" value="ECO:0007669"/>
    <property type="project" value="UniProtKB-EC"/>
</dbReference>
<dbReference type="GO" id="GO:0005737">
    <property type="term" value="C:cytoplasm"/>
    <property type="evidence" value="ECO:0007669"/>
    <property type="project" value="TreeGrafter"/>
</dbReference>
<gene>
    <name evidence="9" type="ORF">CCAE0312_LOCUS3746</name>
</gene>
<accession>A0A7S1TCB2</accession>
<evidence type="ECO:0000256" key="7">
    <source>
        <dbReference type="ARBA" id="ARBA00048782"/>
    </source>
</evidence>
<comment type="similarity">
    <text evidence="1">Belongs to the MsrA Met sulfoxide reductase family.</text>
</comment>
<dbReference type="SUPFAM" id="SSF55068">
    <property type="entry name" value="Peptide methionine sulfoxide reductase"/>
    <property type="match status" value="1"/>
</dbReference>